<dbReference type="AlphaFoldDB" id="A0A7M5VAF0"/>
<keyword evidence="2" id="KW-1185">Reference proteome</keyword>
<sequence length="249" mass="27888">MKIMDLNNGLIIVYLVSIILGTTVSENLIGQQDGVSNELFTERIRRSATASKVLKNLPLFKRRMFENLFPKLFGDTTENKDSEVLPAIYFETANNDAQRKKEIFPHLFGRSISSSTLPLSYGNDAKSGEKSDAQMPLAYATSSRQGKNFFQSDLPLFKDASIMTPVNNKPWFHSRMKPFAPALRLKLLSSNGLPDTAESILLQNYLKSLNKHSKFTRGLEAGGQRSEDISAMEMRRLNIPPKLGVPTET</sequence>
<dbReference type="Proteomes" id="UP000594262">
    <property type="component" value="Unplaced"/>
</dbReference>
<dbReference type="GeneID" id="136800174"/>
<protein>
    <submittedName>
        <fullName evidence="1">Uncharacterized protein</fullName>
    </submittedName>
</protein>
<dbReference type="EnsemblMetazoa" id="CLYHEMT005343.1">
    <property type="protein sequence ID" value="CLYHEMP005343.1"/>
    <property type="gene ID" value="CLYHEMG005343"/>
</dbReference>
<evidence type="ECO:0000313" key="2">
    <source>
        <dbReference type="Proteomes" id="UP000594262"/>
    </source>
</evidence>
<reference evidence="1" key="1">
    <citation type="submission" date="2021-01" db="UniProtKB">
        <authorList>
            <consortium name="EnsemblMetazoa"/>
        </authorList>
    </citation>
    <scope>IDENTIFICATION</scope>
</reference>
<dbReference type="RefSeq" id="XP_066912893.1">
    <property type="nucleotide sequence ID" value="XM_067056792.1"/>
</dbReference>
<accession>A0A7M5VAF0</accession>
<evidence type="ECO:0000313" key="1">
    <source>
        <dbReference type="EnsemblMetazoa" id="CLYHEMP005343.1"/>
    </source>
</evidence>
<organism evidence="1 2">
    <name type="scientific">Clytia hemisphaerica</name>
    <dbReference type="NCBI Taxonomy" id="252671"/>
    <lineage>
        <taxon>Eukaryota</taxon>
        <taxon>Metazoa</taxon>
        <taxon>Cnidaria</taxon>
        <taxon>Hydrozoa</taxon>
        <taxon>Hydroidolina</taxon>
        <taxon>Leptothecata</taxon>
        <taxon>Obeliida</taxon>
        <taxon>Clytiidae</taxon>
        <taxon>Clytia</taxon>
    </lineage>
</organism>
<proteinExistence type="predicted"/>
<name>A0A7M5VAF0_9CNID</name>